<dbReference type="GO" id="GO:0000981">
    <property type="term" value="F:DNA-binding transcription factor activity, RNA polymerase II-specific"/>
    <property type="evidence" value="ECO:0007669"/>
    <property type="project" value="TreeGrafter"/>
</dbReference>
<proteinExistence type="predicted"/>
<feature type="domain" description="C2H2-type" evidence="11">
    <location>
        <begin position="331"/>
        <end position="358"/>
    </location>
</feature>
<dbReference type="PANTHER" id="PTHR24394:SF29">
    <property type="entry name" value="MYONEURIN"/>
    <property type="match status" value="1"/>
</dbReference>
<keyword evidence="13" id="KW-1185">Reference proteome</keyword>
<dbReference type="Proteomes" id="UP000192247">
    <property type="component" value="Unassembled WGS sequence"/>
</dbReference>
<keyword evidence="2" id="KW-0479">Metal-binding</keyword>
<dbReference type="FunFam" id="3.30.160.60:FF:000110">
    <property type="entry name" value="Zinc finger protein-like"/>
    <property type="match status" value="1"/>
</dbReference>
<dbReference type="GO" id="GO:0008270">
    <property type="term" value="F:zinc ion binding"/>
    <property type="evidence" value="ECO:0007669"/>
    <property type="project" value="UniProtKB-KW"/>
</dbReference>
<feature type="domain" description="C2H2-type" evidence="11">
    <location>
        <begin position="303"/>
        <end position="330"/>
    </location>
</feature>
<feature type="domain" description="C2H2-type" evidence="11">
    <location>
        <begin position="387"/>
        <end position="414"/>
    </location>
</feature>
<feature type="domain" description="C2H2-type" evidence="11">
    <location>
        <begin position="359"/>
        <end position="386"/>
    </location>
</feature>
<dbReference type="SMART" id="SM00355">
    <property type="entry name" value="ZnF_C2H2"/>
    <property type="match status" value="6"/>
</dbReference>
<evidence type="ECO:0000313" key="13">
    <source>
        <dbReference type="Proteomes" id="UP000192247"/>
    </source>
</evidence>
<name>A0A1V9XVW9_9ACAR</name>
<evidence type="ECO:0000313" key="12">
    <source>
        <dbReference type="EMBL" id="OQR77646.1"/>
    </source>
</evidence>
<evidence type="ECO:0000256" key="5">
    <source>
        <dbReference type="ARBA" id="ARBA00022833"/>
    </source>
</evidence>
<keyword evidence="9" id="KW-0539">Nucleus</keyword>
<evidence type="ECO:0000256" key="9">
    <source>
        <dbReference type="ARBA" id="ARBA00023242"/>
    </source>
</evidence>
<keyword evidence="3" id="KW-0677">Repeat</keyword>
<dbReference type="SUPFAM" id="SSF57667">
    <property type="entry name" value="beta-beta-alpha zinc fingers"/>
    <property type="match status" value="3"/>
</dbReference>
<comment type="caution">
    <text evidence="12">The sequence shown here is derived from an EMBL/GenBank/DDBJ whole genome shotgun (WGS) entry which is preliminary data.</text>
</comment>
<dbReference type="PANTHER" id="PTHR24394">
    <property type="entry name" value="ZINC FINGER PROTEIN"/>
    <property type="match status" value="1"/>
</dbReference>
<dbReference type="InterPro" id="IPR036236">
    <property type="entry name" value="Znf_C2H2_sf"/>
</dbReference>
<dbReference type="PROSITE" id="PS00028">
    <property type="entry name" value="ZINC_FINGER_C2H2_1"/>
    <property type="match status" value="6"/>
</dbReference>
<dbReference type="AlphaFoldDB" id="A0A1V9XVW9"/>
<evidence type="ECO:0000256" key="6">
    <source>
        <dbReference type="ARBA" id="ARBA00023015"/>
    </source>
</evidence>
<evidence type="ECO:0000256" key="7">
    <source>
        <dbReference type="ARBA" id="ARBA00023125"/>
    </source>
</evidence>
<dbReference type="EMBL" id="MNPL01003284">
    <property type="protein sequence ID" value="OQR77646.1"/>
    <property type="molecule type" value="Genomic_DNA"/>
</dbReference>
<sequence>MHHAVVAVNKETSMFKPRKLTISLVEQKTDSEGTPLVIGFDSEFISKEDSELISKEASEEDETSKPLITNNDKRCKPYTFMGNQRLVLQNPAACFDKQAAQESTTDPAIFLPNSKSTVKSKLKWKPWDLLWAFPSSSQANACPAGSCLGKKHQLMAATSNGSSRADSCHSLHTLIDMEGTLVLLLPGQIVPEGFVSVPICSWKVIKCPFCTASFSAVDELGKHVLGLHASRSNVGELDFEPPSGDLVDTSEEVSKVACPPIVVSRKSNVISRKTHVCDVCHKTFNQKGHLINHFRVHTGERPYECELCHKRFSQTGHLVSHMNSHTNTRPYGCRYCQRRFTQSGHMRNHERLHLGLRPYQCGQCGKSFTQSGHLVNHMRLHEGSKPFRCSFCGKRFTQSGHLTNHVRSHGNEKGHRCPGCNKIFSKAGVTKYLDGSTLASYTYNISLRVLMLLLCC</sequence>
<dbReference type="FunFam" id="3.30.160.60:FF:000065">
    <property type="entry name" value="B-cell CLL/lymphoma 6, member B"/>
    <property type="match status" value="1"/>
</dbReference>
<feature type="domain" description="C2H2-type" evidence="11">
    <location>
        <begin position="275"/>
        <end position="302"/>
    </location>
</feature>
<dbReference type="PROSITE" id="PS50157">
    <property type="entry name" value="ZINC_FINGER_C2H2_2"/>
    <property type="match status" value="5"/>
</dbReference>
<dbReference type="OrthoDB" id="6407147at2759"/>
<dbReference type="Gene3D" id="3.30.160.60">
    <property type="entry name" value="Classic Zinc Finger"/>
    <property type="match status" value="5"/>
</dbReference>
<accession>A0A1V9XVW9</accession>
<evidence type="ECO:0000256" key="3">
    <source>
        <dbReference type="ARBA" id="ARBA00022737"/>
    </source>
</evidence>
<evidence type="ECO:0000256" key="10">
    <source>
        <dbReference type="PROSITE-ProRule" id="PRU00042"/>
    </source>
</evidence>
<dbReference type="FunFam" id="3.30.160.60:FF:000446">
    <property type="entry name" value="Zinc finger protein"/>
    <property type="match status" value="1"/>
</dbReference>
<keyword evidence="5" id="KW-0862">Zinc</keyword>
<evidence type="ECO:0000259" key="11">
    <source>
        <dbReference type="PROSITE" id="PS50157"/>
    </source>
</evidence>
<dbReference type="GO" id="GO:0003677">
    <property type="term" value="F:DNA binding"/>
    <property type="evidence" value="ECO:0007669"/>
    <property type="project" value="UniProtKB-KW"/>
</dbReference>
<keyword evidence="8" id="KW-0804">Transcription</keyword>
<dbReference type="FunFam" id="3.30.160.60:FF:000325">
    <property type="entry name" value="ZFP90 zinc finger protein"/>
    <property type="match status" value="1"/>
</dbReference>
<gene>
    <name evidence="12" type="ORF">BIW11_06943</name>
</gene>
<dbReference type="InterPro" id="IPR013087">
    <property type="entry name" value="Znf_C2H2_type"/>
</dbReference>
<organism evidence="12 13">
    <name type="scientific">Tropilaelaps mercedesae</name>
    <dbReference type="NCBI Taxonomy" id="418985"/>
    <lineage>
        <taxon>Eukaryota</taxon>
        <taxon>Metazoa</taxon>
        <taxon>Ecdysozoa</taxon>
        <taxon>Arthropoda</taxon>
        <taxon>Chelicerata</taxon>
        <taxon>Arachnida</taxon>
        <taxon>Acari</taxon>
        <taxon>Parasitiformes</taxon>
        <taxon>Mesostigmata</taxon>
        <taxon>Gamasina</taxon>
        <taxon>Dermanyssoidea</taxon>
        <taxon>Laelapidae</taxon>
        <taxon>Tropilaelaps</taxon>
    </lineage>
</organism>
<dbReference type="InParanoid" id="A0A1V9XVW9"/>
<keyword evidence="7" id="KW-0238">DNA-binding</keyword>
<evidence type="ECO:0000256" key="4">
    <source>
        <dbReference type="ARBA" id="ARBA00022771"/>
    </source>
</evidence>
<dbReference type="FunFam" id="3.30.160.60:FF:000512">
    <property type="entry name" value="zinc finger protein 197 isoform X1"/>
    <property type="match status" value="1"/>
</dbReference>
<protein>
    <submittedName>
        <fullName evidence="12">Zinc finger protein-like</fullName>
    </submittedName>
</protein>
<evidence type="ECO:0000256" key="8">
    <source>
        <dbReference type="ARBA" id="ARBA00023163"/>
    </source>
</evidence>
<comment type="subcellular location">
    <subcellularLocation>
        <location evidence="1">Nucleus</location>
    </subcellularLocation>
</comment>
<keyword evidence="4 10" id="KW-0863">Zinc-finger</keyword>
<dbReference type="Pfam" id="PF00096">
    <property type="entry name" value="zf-C2H2"/>
    <property type="match status" value="4"/>
</dbReference>
<evidence type="ECO:0000256" key="1">
    <source>
        <dbReference type="ARBA" id="ARBA00004123"/>
    </source>
</evidence>
<dbReference type="GO" id="GO:0005634">
    <property type="term" value="C:nucleus"/>
    <property type="evidence" value="ECO:0007669"/>
    <property type="project" value="UniProtKB-SubCell"/>
</dbReference>
<reference evidence="12 13" key="1">
    <citation type="journal article" date="2017" name="Gigascience">
        <title>Draft genome of the honey bee ectoparasitic mite, Tropilaelaps mercedesae, is shaped by the parasitic life history.</title>
        <authorList>
            <person name="Dong X."/>
            <person name="Armstrong S.D."/>
            <person name="Xia D."/>
            <person name="Makepeace B.L."/>
            <person name="Darby A.C."/>
            <person name="Kadowaki T."/>
        </authorList>
    </citation>
    <scope>NUCLEOTIDE SEQUENCE [LARGE SCALE GENOMIC DNA]</scope>
    <source>
        <strain evidence="12">Wuxi-XJTLU</strain>
    </source>
</reference>
<dbReference type="STRING" id="418985.A0A1V9XVW9"/>
<evidence type="ECO:0000256" key="2">
    <source>
        <dbReference type="ARBA" id="ARBA00022723"/>
    </source>
</evidence>
<keyword evidence="6" id="KW-0805">Transcription regulation</keyword>